<dbReference type="GO" id="GO:0006139">
    <property type="term" value="P:nucleobase-containing compound metabolic process"/>
    <property type="evidence" value="ECO:0007669"/>
    <property type="project" value="InterPro"/>
</dbReference>
<evidence type="ECO:0000313" key="5">
    <source>
        <dbReference type="Proteomes" id="UP000000226"/>
    </source>
</evidence>
<evidence type="ECO:0000256" key="1">
    <source>
        <dbReference type="ARBA" id="ARBA00022722"/>
    </source>
</evidence>
<accession>V7BGY7</accession>
<dbReference type="GO" id="GO:0003676">
    <property type="term" value="F:nucleic acid binding"/>
    <property type="evidence" value="ECO:0007669"/>
    <property type="project" value="InterPro"/>
</dbReference>
<protein>
    <recommendedName>
        <fullName evidence="3">3'-5' exonuclease domain-containing protein</fullName>
    </recommendedName>
</protein>
<dbReference type="Pfam" id="PF01612">
    <property type="entry name" value="DNA_pol_A_exo1"/>
    <property type="match status" value="1"/>
</dbReference>
<dbReference type="eggNOG" id="ENOG502S1IF">
    <property type="taxonomic scope" value="Eukaryota"/>
</dbReference>
<gene>
    <name evidence="4" type="ORF">PHAVU_007G212800g</name>
</gene>
<proteinExistence type="predicted"/>
<keyword evidence="5" id="KW-1185">Reference proteome</keyword>
<dbReference type="InterPro" id="IPR012337">
    <property type="entry name" value="RNaseH-like_sf"/>
</dbReference>
<reference evidence="5" key="1">
    <citation type="journal article" date="2014" name="Nat. Genet.">
        <title>A reference genome for common bean and genome-wide analysis of dual domestications.</title>
        <authorList>
            <person name="Schmutz J."/>
            <person name="McClean P.E."/>
            <person name="Mamidi S."/>
            <person name="Wu G.A."/>
            <person name="Cannon S.B."/>
            <person name="Grimwood J."/>
            <person name="Jenkins J."/>
            <person name="Shu S."/>
            <person name="Song Q."/>
            <person name="Chavarro C."/>
            <person name="Torres-Torres M."/>
            <person name="Geffroy V."/>
            <person name="Moghaddam S.M."/>
            <person name="Gao D."/>
            <person name="Abernathy B."/>
            <person name="Barry K."/>
            <person name="Blair M."/>
            <person name="Brick M.A."/>
            <person name="Chovatia M."/>
            <person name="Gepts P."/>
            <person name="Goodstein D.M."/>
            <person name="Gonzales M."/>
            <person name="Hellsten U."/>
            <person name="Hyten D.L."/>
            <person name="Jia G."/>
            <person name="Kelly J.D."/>
            <person name="Kudrna D."/>
            <person name="Lee R."/>
            <person name="Richard M.M."/>
            <person name="Miklas P.N."/>
            <person name="Osorno J.M."/>
            <person name="Rodrigues J."/>
            <person name="Thareau V."/>
            <person name="Urrea C.A."/>
            <person name="Wang M."/>
            <person name="Yu Y."/>
            <person name="Zhang M."/>
            <person name="Wing R.A."/>
            <person name="Cregan P.B."/>
            <person name="Rokhsar D.S."/>
            <person name="Jackson S.A."/>
        </authorList>
    </citation>
    <scope>NUCLEOTIDE SEQUENCE [LARGE SCALE GENOMIC DNA]</scope>
    <source>
        <strain evidence="5">cv. G19833</strain>
    </source>
</reference>
<dbReference type="Proteomes" id="UP000000226">
    <property type="component" value="Chromosome 7"/>
</dbReference>
<keyword evidence="2" id="KW-0378">Hydrolase</keyword>
<evidence type="ECO:0000313" key="4">
    <source>
        <dbReference type="EMBL" id="ESW17127.1"/>
    </source>
</evidence>
<dbReference type="PANTHER" id="PTHR13620">
    <property type="entry name" value="3-5 EXONUCLEASE"/>
    <property type="match status" value="1"/>
</dbReference>
<dbReference type="GO" id="GO:0005737">
    <property type="term" value="C:cytoplasm"/>
    <property type="evidence" value="ECO:0007669"/>
    <property type="project" value="TreeGrafter"/>
</dbReference>
<dbReference type="InterPro" id="IPR002562">
    <property type="entry name" value="3'-5'_exonuclease_dom"/>
</dbReference>
<name>V7BGY7_PHAVU</name>
<dbReference type="InterPro" id="IPR051132">
    <property type="entry name" value="3-5_Exonuclease_domain"/>
</dbReference>
<dbReference type="GO" id="GO:0005634">
    <property type="term" value="C:nucleus"/>
    <property type="evidence" value="ECO:0007669"/>
    <property type="project" value="TreeGrafter"/>
</dbReference>
<dbReference type="PANTHER" id="PTHR13620:SF121">
    <property type="entry name" value="EMB|CAB82946.1-RELATED"/>
    <property type="match status" value="1"/>
</dbReference>
<sequence length="202" mass="22709">MDSVHCFDLQGVQINTHVTKKKSTILEVLESFLHSADSEQVKVIGIDMEWHHTNDDLKKTKCATLNLCDGNTCLIIQLLHMDSIPKSLFNFLHLPDYSFVGIGIRDDLYQLEVEYGIRCRNAVELGPLAASVMKMPRLSGCGIDELTVAVNKLDLRKHRPLTALFKDWGQCALGVKLAKLATTNVYSFYKVGSRLLERCESL</sequence>
<evidence type="ECO:0000259" key="3">
    <source>
        <dbReference type="Pfam" id="PF01612"/>
    </source>
</evidence>
<dbReference type="InterPro" id="IPR036397">
    <property type="entry name" value="RNaseH_sf"/>
</dbReference>
<dbReference type="Gramene" id="ESW17127">
    <property type="protein sequence ID" value="ESW17127"/>
    <property type="gene ID" value="PHAVU_007G212800g"/>
</dbReference>
<feature type="domain" description="3'-5' exonuclease" evidence="3">
    <location>
        <begin position="39"/>
        <end position="157"/>
    </location>
</feature>
<dbReference type="OrthoDB" id="446462at2759"/>
<evidence type="ECO:0000256" key="2">
    <source>
        <dbReference type="ARBA" id="ARBA00022801"/>
    </source>
</evidence>
<keyword evidence="1" id="KW-0540">Nuclease</keyword>
<organism evidence="4 5">
    <name type="scientific">Phaseolus vulgaris</name>
    <name type="common">Kidney bean</name>
    <name type="synonym">French bean</name>
    <dbReference type="NCBI Taxonomy" id="3885"/>
    <lineage>
        <taxon>Eukaryota</taxon>
        <taxon>Viridiplantae</taxon>
        <taxon>Streptophyta</taxon>
        <taxon>Embryophyta</taxon>
        <taxon>Tracheophyta</taxon>
        <taxon>Spermatophyta</taxon>
        <taxon>Magnoliopsida</taxon>
        <taxon>eudicotyledons</taxon>
        <taxon>Gunneridae</taxon>
        <taxon>Pentapetalae</taxon>
        <taxon>rosids</taxon>
        <taxon>fabids</taxon>
        <taxon>Fabales</taxon>
        <taxon>Fabaceae</taxon>
        <taxon>Papilionoideae</taxon>
        <taxon>50 kb inversion clade</taxon>
        <taxon>NPAAA clade</taxon>
        <taxon>indigoferoid/millettioid clade</taxon>
        <taxon>Phaseoleae</taxon>
        <taxon>Phaseolus</taxon>
    </lineage>
</organism>
<dbReference type="SUPFAM" id="SSF53098">
    <property type="entry name" value="Ribonuclease H-like"/>
    <property type="match status" value="1"/>
</dbReference>
<dbReference type="STRING" id="3885.V7BGY7"/>
<dbReference type="EMBL" id="CM002294">
    <property type="protein sequence ID" value="ESW17127.1"/>
    <property type="molecule type" value="Genomic_DNA"/>
</dbReference>
<dbReference type="Gene3D" id="3.30.420.10">
    <property type="entry name" value="Ribonuclease H-like superfamily/Ribonuclease H"/>
    <property type="match status" value="1"/>
</dbReference>
<dbReference type="OMA" id="CIGTRCL"/>
<dbReference type="SMR" id="V7BGY7"/>
<dbReference type="GO" id="GO:0008408">
    <property type="term" value="F:3'-5' exonuclease activity"/>
    <property type="evidence" value="ECO:0007669"/>
    <property type="project" value="InterPro"/>
</dbReference>
<dbReference type="AlphaFoldDB" id="V7BGY7"/>